<protein>
    <submittedName>
        <fullName evidence="3">APSES transcription factor Xbp1 like</fullName>
    </submittedName>
</protein>
<proteinExistence type="predicted"/>
<dbReference type="GO" id="GO:0003677">
    <property type="term" value="F:DNA binding"/>
    <property type="evidence" value="ECO:0007669"/>
    <property type="project" value="InterPro"/>
</dbReference>
<gene>
    <name evidence="3" type="ORF">LECACI_7A000362</name>
</gene>
<feature type="compositionally biased region" description="Basic residues" evidence="1">
    <location>
        <begin position="424"/>
        <end position="433"/>
    </location>
</feature>
<reference evidence="3" key="1">
    <citation type="submission" date="2023-11" db="EMBL/GenBank/DDBJ databases">
        <authorList>
            <person name="Alioto T."/>
            <person name="Alioto T."/>
            <person name="Gomez Garrido J."/>
        </authorList>
    </citation>
    <scope>NUCLEOTIDE SEQUENCE</scope>
</reference>
<evidence type="ECO:0000256" key="1">
    <source>
        <dbReference type="SAM" id="MobiDB-lite"/>
    </source>
</evidence>
<sequence length="532" mass="58705">MHSSDSGKLRIHALLNPTTDGNHYDDAHSSHSPFGPATMRNGSPLPSSPTPQATPNPTTLKRQKLVKDGAVFERGPLKAPNNFPPYECGEPSAVLTSEQQLELAEKHKLFQIFPTGVRSADDGLISEFPRRIPYSSDKKDFLEKTGKDAVDVFQYTFKVPGKSGKEWVVMWDYNIGLVRVTPFFKACEYGKTIPAKSLNVNGNLKEITFSLTGGALAAQGYWIPFQCARAICQTFCYNIRWALTPVFGPSFIKDCIPPGHRDFARFKIDPELMRCAHLEAATWKTGGRHDTPMASYGYQGIPRSAPEDSTADKHFLSQASKPTFKAGSPFDERNYTHSPPTIESPALSPKSIRGVPQPSQWTSINSSPTASARLPAPMPPASLNRLLLDEPRYSPITTWRATDIAARNETSSPMPTWSPEGAHTRTRARKRRSTSVIPSYAEPASSPSSKDDNEDPNIGSAPLTSKKRKMSPRARDNAEGAKQWKGPTEFSAEDANAARLLLSLHTKDAELASTGPNVVRDEMRRRDKRSKQ</sequence>
<dbReference type="InterPro" id="IPR036887">
    <property type="entry name" value="HTH_APSES_sf"/>
</dbReference>
<dbReference type="Gene3D" id="3.10.260.10">
    <property type="entry name" value="Transcription regulator HTH, APSES-type DNA-binding domain"/>
    <property type="match status" value="1"/>
</dbReference>
<dbReference type="SUPFAM" id="SSF54616">
    <property type="entry name" value="DNA-binding domain of Mlu1-box binding protein MBP1"/>
    <property type="match status" value="1"/>
</dbReference>
<evidence type="ECO:0000259" key="2">
    <source>
        <dbReference type="PROSITE" id="PS51299"/>
    </source>
</evidence>
<feature type="compositionally biased region" description="Low complexity" evidence="1">
    <location>
        <begin position="434"/>
        <end position="448"/>
    </location>
</feature>
<feature type="compositionally biased region" description="Polar residues" evidence="1">
    <location>
        <begin position="357"/>
        <end position="370"/>
    </location>
</feature>
<accession>A0AAI8W1H4</accession>
<feature type="region of interest" description="Disordered" evidence="1">
    <location>
        <begin position="507"/>
        <end position="532"/>
    </location>
</feature>
<feature type="region of interest" description="Disordered" evidence="1">
    <location>
        <begin position="1"/>
        <end position="60"/>
    </location>
</feature>
<dbReference type="EMBL" id="CAVMBE010000001">
    <property type="protein sequence ID" value="CAK3765880.1"/>
    <property type="molecule type" value="Genomic_DNA"/>
</dbReference>
<evidence type="ECO:0000313" key="4">
    <source>
        <dbReference type="Proteomes" id="UP001296104"/>
    </source>
</evidence>
<organism evidence="3 4">
    <name type="scientific">Lecanosticta acicola</name>
    <dbReference type="NCBI Taxonomy" id="111012"/>
    <lineage>
        <taxon>Eukaryota</taxon>
        <taxon>Fungi</taxon>
        <taxon>Dikarya</taxon>
        <taxon>Ascomycota</taxon>
        <taxon>Pezizomycotina</taxon>
        <taxon>Dothideomycetes</taxon>
        <taxon>Dothideomycetidae</taxon>
        <taxon>Mycosphaerellales</taxon>
        <taxon>Mycosphaerellaceae</taxon>
        <taxon>Lecanosticta</taxon>
    </lineage>
</organism>
<dbReference type="Proteomes" id="UP001296104">
    <property type="component" value="Unassembled WGS sequence"/>
</dbReference>
<dbReference type="PANTHER" id="PTHR43828:SF5">
    <property type="entry name" value="TRANSCRIPTIONAL REPRESSOR XBP1"/>
    <property type="match status" value="1"/>
</dbReference>
<feature type="region of interest" description="Disordered" evidence="1">
    <location>
        <begin position="405"/>
        <end position="490"/>
    </location>
</feature>
<feature type="region of interest" description="Disordered" evidence="1">
    <location>
        <begin position="321"/>
        <end position="377"/>
    </location>
</feature>
<dbReference type="GO" id="GO:0000981">
    <property type="term" value="F:DNA-binding transcription factor activity, RNA polymerase II-specific"/>
    <property type="evidence" value="ECO:0007669"/>
    <property type="project" value="UniProtKB-ARBA"/>
</dbReference>
<dbReference type="GO" id="GO:0033309">
    <property type="term" value="C:SBF transcription complex"/>
    <property type="evidence" value="ECO:0007669"/>
    <property type="project" value="TreeGrafter"/>
</dbReference>
<evidence type="ECO:0000313" key="3">
    <source>
        <dbReference type="EMBL" id="CAK3765880.1"/>
    </source>
</evidence>
<dbReference type="PROSITE" id="PS51299">
    <property type="entry name" value="HTH_APSES"/>
    <property type="match status" value="1"/>
</dbReference>
<dbReference type="InterPro" id="IPR051642">
    <property type="entry name" value="SWI6-like"/>
</dbReference>
<dbReference type="InterPro" id="IPR003163">
    <property type="entry name" value="Tscrpt_reg_HTH_APSES-type"/>
</dbReference>
<keyword evidence="4" id="KW-1185">Reference proteome</keyword>
<feature type="domain" description="HTH APSES-type" evidence="2">
    <location>
        <begin position="139"/>
        <end position="258"/>
    </location>
</feature>
<comment type="caution">
    <text evidence="3">The sequence shown here is derived from an EMBL/GenBank/DDBJ whole genome shotgun (WGS) entry which is preliminary data.</text>
</comment>
<name>A0AAI8W1H4_9PEZI</name>
<dbReference type="GO" id="GO:0030907">
    <property type="term" value="C:MBF transcription complex"/>
    <property type="evidence" value="ECO:0007669"/>
    <property type="project" value="TreeGrafter"/>
</dbReference>
<dbReference type="AlphaFoldDB" id="A0AAI8W1H4"/>
<dbReference type="PANTHER" id="PTHR43828">
    <property type="entry name" value="ASPARAGINASE"/>
    <property type="match status" value="1"/>
</dbReference>